<protein>
    <submittedName>
        <fullName evidence="2">Uncharacterized protein</fullName>
    </submittedName>
</protein>
<dbReference type="EMBL" id="LGRX02003151">
    <property type="protein sequence ID" value="KAK3282801.1"/>
    <property type="molecule type" value="Genomic_DNA"/>
</dbReference>
<proteinExistence type="predicted"/>
<feature type="compositionally biased region" description="Low complexity" evidence="1">
    <location>
        <begin position="159"/>
        <end position="171"/>
    </location>
</feature>
<organism evidence="2 3">
    <name type="scientific">Cymbomonas tetramitiformis</name>
    <dbReference type="NCBI Taxonomy" id="36881"/>
    <lineage>
        <taxon>Eukaryota</taxon>
        <taxon>Viridiplantae</taxon>
        <taxon>Chlorophyta</taxon>
        <taxon>Pyramimonadophyceae</taxon>
        <taxon>Pyramimonadales</taxon>
        <taxon>Pyramimonadaceae</taxon>
        <taxon>Cymbomonas</taxon>
    </lineage>
</organism>
<comment type="caution">
    <text evidence="2">The sequence shown here is derived from an EMBL/GenBank/DDBJ whole genome shotgun (WGS) entry which is preliminary data.</text>
</comment>
<reference evidence="2 3" key="1">
    <citation type="journal article" date="2015" name="Genome Biol. Evol.">
        <title>Comparative Genomics of a Bacterivorous Green Alga Reveals Evolutionary Causalities and Consequences of Phago-Mixotrophic Mode of Nutrition.</title>
        <authorList>
            <person name="Burns J.A."/>
            <person name="Paasch A."/>
            <person name="Narechania A."/>
            <person name="Kim E."/>
        </authorList>
    </citation>
    <scope>NUCLEOTIDE SEQUENCE [LARGE SCALE GENOMIC DNA]</scope>
    <source>
        <strain evidence="2 3">PLY_AMNH</strain>
    </source>
</reference>
<keyword evidence="3" id="KW-1185">Reference proteome</keyword>
<dbReference type="Proteomes" id="UP001190700">
    <property type="component" value="Unassembled WGS sequence"/>
</dbReference>
<sequence length="225" mass="25027">MDTRFKTARRNLLKESDVDASIRLLDATKASNIGRCRKKHPVEDNWFNVVFPPGSPVEYGRCKSGSVNTFAWVRCRDAETGLYTADEVDTQRVFTMVPLEYFFSAPPEQVDGFVHRGSSATQEELQEAESELYFFAHSFDNSSYAKLYLTPPSAVQQGAATESAPPASATPAKRKRAASDDSIPNARQQHSPPGRFAIAHAEQLLYLLRQAPARSVSDCFKEIGF</sequence>
<dbReference type="AlphaFoldDB" id="A0AAE0GSP7"/>
<accession>A0AAE0GSP7</accession>
<evidence type="ECO:0000313" key="3">
    <source>
        <dbReference type="Proteomes" id="UP001190700"/>
    </source>
</evidence>
<name>A0AAE0GSP7_9CHLO</name>
<evidence type="ECO:0000313" key="2">
    <source>
        <dbReference type="EMBL" id="KAK3282801.1"/>
    </source>
</evidence>
<feature type="region of interest" description="Disordered" evidence="1">
    <location>
        <begin position="157"/>
        <end position="193"/>
    </location>
</feature>
<gene>
    <name evidence="2" type="ORF">CYMTET_9477</name>
</gene>
<evidence type="ECO:0000256" key="1">
    <source>
        <dbReference type="SAM" id="MobiDB-lite"/>
    </source>
</evidence>